<dbReference type="FunFam" id="1.10.238.10:FF:000003">
    <property type="entry name" value="Calmodulin A"/>
    <property type="match status" value="1"/>
</dbReference>
<dbReference type="Pfam" id="PF13499">
    <property type="entry name" value="EF-hand_7"/>
    <property type="match status" value="1"/>
</dbReference>
<dbReference type="GO" id="GO:0005509">
    <property type="term" value="F:calcium ion binding"/>
    <property type="evidence" value="ECO:0007669"/>
    <property type="project" value="InterPro"/>
</dbReference>
<dbReference type="EnsemblMetazoa" id="Aqu2.1.14138_001">
    <property type="protein sequence ID" value="Aqu2.1.14138_001"/>
    <property type="gene ID" value="Aqu2.1.14138"/>
</dbReference>
<evidence type="ECO:0000313" key="3">
    <source>
        <dbReference type="EnsemblMetazoa" id="Aqu2.1.14138_001"/>
    </source>
</evidence>
<name>A0A1X7THC5_AMPQE</name>
<dbReference type="InterPro" id="IPR002048">
    <property type="entry name" value="EF_hand_dom"/>
</dbReference>
<dbReference type="Gene3D" id="1.10.238.10">
    <property type="entry name" value="EF-hand"/>
    <property type="match status" value="1"/>
</dbReference>
<protein>
    <recommendedName>
        <fullName evidence="2">EF-hand domain-containing protein</fullName>
    </recommendedName>
</protein>
<evidence type="ECO:0000259" key="2">
    <source>
        <dbReference type="PROSITE" id="PS50222"/>
    </source>
</evidence>
<sequence length="173" mass="19678">MQRKISLAFESADENKKGYLSKRDYKVAIIELFGYKPSKYEINSSWKEKAGDEETGLDLKAFTDLVLPRLQAQDSSEIIRQTFMAFDRFSRGFISLEDCKDAFAKVAPLIPCSRVESFFKEIDGDLDGRVTYRDFELMFKNLTILSSFSHPLICKKISPSSANLVYSPSLLAT</sequence>
<organism evidence="3">
    <name type="scientific">Amphimedon queenslandica</name>
    <name type="common">Sponge</name>
    <dbReference type="NCBI Taxonomy" id="400682"/>
    <lineage>
        <taxon>Eukaryota</taxon>
        <taxon>Metazoa</taxon>
        <taxon>Porifera</taxon>
        <taxon>Demospongiae</taxon>
        <taxon>Heteroscleromorpha</taxon>
        <taxon>Haplosclerida</taxon>
        <taxon>Niphatidae</taxon>
        <taxon>Amphimedon</taxon>
    </lineage>
</organism>
<accession>A0A1X7THC5</accession>
<evidence type="ECO:0000256" key="1">
    <source>
        <dbReference type="ARBA" id="ARBA00022737"/>
    </source>
</evidence>
<dbReference type="InParanoid" id="A0A1X7THC5"/>
<reference evidence="3" key="1">
    <citation type="submission" date="2017-05" db="UniProtKB">
        <authorList>
            <consortium name="EnsemblMetazoa"/>
        </authorList>
    </citation>
    <scope>IDENTIFICATION</scope>
</reference>
<dbReference type="InterPro" id="IPR011992">
    <property type="entry name" value="EF-hand-dom_pair"/>
</dbReference>
<dbReference type="eggNOG" id="KOG0027">
    <property type="taxonomic scope" value="Eukaryota"/>
</dbReference>
<proteinExistence type="predicted"/>
<dbReference type="PANTHER" id="PTHR23049">
    <property type="entry name" value="MYOSIN REGULATORY LIGHT CHAIN 2"/>
    <property type="match status" value="1"/>
</dbReference>
<dbReference type="SUPFAM" id="SSF47473">
    <property type="entry name" value="EF-hand"/>
    <property type="match status" value="1"/>
</dbReference>
<dbReference type="AlphaFoldDB" id="A0A1X7THC5"/>
<feature type="domain" description="EF-hand" evidence="2">
    <location>
        <begin position="110"/>
        <end position="145"/>
    </location>
</feature>
<dbReference type="PROSITE" id="PS50222">
    <property type="entry name" value="EF_HAND_2"/>
    <property type="match status" value="1"/>
</dbReference>
<keyword evidence="1" id="KW-0677">Repeat</keyword>
<dbReference type="InterPro" id="IPR050403">
    <property type="entry name" value="Myosin_RLC"/>
</dbReference>
<dbReference type="SMART" id="SM00054">
    <property type="entry name" value="EFh"/>
    <property type="match status" value="3"/>
</dbReference>
<dbReference type="OrthoDB" id="26525at2759"/>
<dbReference type="STRING" id="400682.A0A1X7THC5"/>